<accession>A0A066T9W0</accession>
<dbReference type="Proteomes" id="UP000288730">
    <property type="component" value="Unassembled WGS sequence"/>
</dbReference>
<dbReference type="EMBL" id="DABCJL010000011">
    <property type="protein sequence ID" value="HAH7770672.1"/>
    <property type="molecule type" value="Genomic_DNA"/>
</dbReference>
<dbReference type="Proteomes" id="UP000843571">
    <property type="component" value="Unassembled WGS sequence"/>
</dbReference>
<gene>
    <name evidence="1" type="ORF">EIMP300_45520</name>
    <name evidence="3" type="ORF">EPS76_05360</name>
    <name evidence="2" type="ORF">HIE29_004162</name>
</gene>
<evidence type="ECO:0000313" key="1">
    <source>
        <dbReference type="EMBL" id="BBU83152.1"/>
    </source>
</evidence>
<reference evidence="3 4" key="2">
    <citation type="submission" date="2019-01" db="EMBL/GenBank/DDBJ databases">
        <title>Genomic analysis of febrile catheter-associated UTI E. coli isolates.</title>
        <authorList>
            <person name="Potter R."/>
            <person name="Zou Z."/>
            <person name="Henderson J."/>
            <person name="Dantas G."/>
        </authorList>
    </citation>
    <scope>NUCLEOTIDE SEQUENCE [LARGE SCALE GENOMIC DNA]</scope>
    <source>
        <strain evidence="3 4">29_CAASB</strain>
    </source>
</reference>
<evidence type="ECO:0000313" key="5">
    <source>
        <dbReference type="Proteomes" id="UP000467488"/>
    </source>
</evidence>
<reference evidence="2" key="4">
    <citation type="submission" date="2020-01" db="EMBL/GenBank/DDBJ databases">
        <authorList>
            <consortium name="NCBI Pathogen Detection Project"/>
        </authorList>
    </citation>
    <scope>NUCLEOTIDE SEQUENCE</scope>
    <source>
        <strain evidence="2">C0382</strain>
    </source>
</reference>
<proteinExistence type="predicted"/>
<dbReference type="AlphaFoldDB" id="A0A066T9W0"/>
<evidence type="ECO:0000313" key="2">
    <source>
        <dbReference type="EMBL" id="HAH7770672.1"/>
    </source>
</evidence>
<reference evidence="1 5" key="3">
    <citation type="submission" date="2020-01" db="EMBL/GenBank/DDBJ databases">
        <title>Dynamics of blaIMP-6 dissemination in carbapenem resistant Enterobacteriacea isolated from regional surveillance in Osaka, Japan.</title>
        <authorList>
            <person name="Abe R."/>
            <person name="Akeda Y."/>
            <person name="Sugawara Y."/>
            <person name="Yamamoto N."/>
            <person name="Tomono K."/>
            <person name="Takeuchi D."/>
            <person name="Kawahara R."/>
            <person name="Hamada S."/>
        </authorList>
    </citation>
    <scope>NUCLEOTIDE SEQUENCE [LARGE SCALE GENOMIC DNA]</scope>
    <source>
        <strain evidence="1 5">E300</strain>
    </source>
</reference>
<sequence length="73" mass="8703">MFGDKLELPRNGRIVLYISDYKVTRAEVLEPEKHLVTLPDIIELYKRVGYVDLHRDDVPVECMECEHRRFEVD</sequence>
<evidence type="ECO:0000313" key="3">
    <source>
        <dbReference type="EMBL" id="RXD17384.1"/>
    </source>
</evidence>
<evidence type="ECO:0000313" key="4">
    <source>
        <dbReference type="Proteomes" id="UP000288730"/>
    </source>
</evidence>
<name>A0A066T9W0_ECOLX</name>
<reference evidence="2" key="1">
    <citation type="journal article" date="2018" name="Genome Biol.">
        <title>SKESA: strategic k-mer extension for scrupulous assemblies.</title>
        <authorList>
            <person name="Souvorov A."/>
            <person name="Agarwala R."/>
            <person name="Lipman D.J."/>
        </authorList>
    </citation>
    <scope>NUCLEOTIDE SEQUENCE [LARGE SCALE GENOMIC DNA]</scope>
    <source>
        <strain evidence="2">C0382</strain>
    </source>
</reference>
<dbReference type="Proteomes" id="UP000467488">
    <property type="component" value="Chromosome"/>
</dbReference>
<dbReference type="EMBL" id="AP022360">
    <property type="protein sequence ID" value="BBU83152.1"/>
    <property type="molecule type" value="Genomic_DNA"/>
</dbReference>
<protein>
    <submittedName>
        <fullName evidence="2">Uncharacterized protein</fullName>
    </submittedName>
</protein>
<dbReference type="EMBL" id="SCJN01000025">
    <property type="protein sequence ID" value="RXD17384.1"/>
    <property type="molecule type" value="Genomic_DNA"/>
</dbReference>
<organism evidence="2">
    <name type="scientific">Escherichia coli</name>
    <dbReference type="NCBI Taxonomy" id="562"/>
    <lineage>
        <taxon>Bacteria</taxon>
        <taxon>Pseudomonadati</taxon>
        <taxon>Pseudomonadota</taxon>
        <taxon>Gammaproteobacteria</taxon>
        <taxon>Enterobacterales</taxon>
        <taxon>Enterobacteriaceae</taxon>
        <taxon>Escherichia</taxon>
    </lineage>
</organism>
<dbReference type="RefSeq" id="WP_000466605.1">
    <property type="nucleotide sequence ID" value="NZ_AP022064.1"/>
</dbReference>